<dbReference type="Proteomes" id="UP000308652">
    <property type="component" value="Unassembled WGS sequence"/>
</dbReference>
<sequence>MDGREFRMRSSQIQSKRKSAKAPLLRLAKSEASHSQPRADGIQKPSHIPKITSPTGSPTQEGGGDTGLCNVCDDGEEKSLRITLLFPKMMGSNDTSKAPARSGVIDSLTGRMGMREGDGWVMSAYGRGYGGRFEGRPTTRRANDERPRWATAGIHDDGARRL</sequence>
<protein>
    <submittedName>
        <fullName evidence="2">Uncharacterized protein</fullName>
    </submittedName>
</protein>
<organism evidence="2 3">
    <name type="scientific">Crucibulum laeve</name>
    <dbReference type="NCBI Taxonomy" id="68775"/>
    <lineage>
        <taxon>Eukaryota</taxon>
        <taxon>Fungi</taxon>
        <taxon>Dikarya</taxon>
        <taxon>Basidiomycota</taxon>
        <taxon>Agaricomycotina</taxon>
        <taxon>Agaricomycetes</taxon>
        <taxon>Agaricomycetidae</taxon>
        <taxon>Agaricales</taxon>
        <taxon>Agaricineae</taxon>
        <taxon>Nidulariaceae</taxon>
        <taxon>Crucibulum</taxon>
    </lineage>
</organism>
<reference evidence="2 3" key="1">
    <citation type="journal article" date="2019" name="Nat. Ecol. Evol.">
        <title>Megaphylogeny resolves global patterns of mushroom evolution.</title>
        <authorList>
            <person name="Varga T."/>
            <person name="Krizsan K."/>
            <person name="Foldi C."/>
            <person name="Dima B."/>
            <person name="Sanchez-Garcia M."/>
            <person name="Sanchez-Ramirez S."/>
            <person name="Szollosi G.J."/>
            <person name="Szarkandi J.G."/>
            <person name="Papp V."/>
            <person name="Albert L."/>
            <person name="Andreopoulos W."/>
            <person name="Angelini C."/>
            <person name="Antonin V."/>
            <person name="Barry K.W."/>
            <person name="Bougher N.L."/>
            <person name="Buchanan P."/>
            <person name="Buyck B."/>
            <person name="Bense V."/>
            <person name="Catcheside P."/>
            <person name="Chovatia M."/>
            <person name="Cooper J."/>
            <person name="Damon W."/>
            <person name="Desjardin D."/>
            <person name="Finy P."/>
            <person name="Geml J."/>
            <person name="Haridas S."/>
            <person name="Hughes K."/>
            <person name="Justo A."/>
            <person name="Karasinski D."/>
            <person name="Kautmanova I."/>
            <person name="Kiss B."/>
            <person name="Kocsube S."/>
            <person name="Kotiranta H."/>
            <person name="LaButti K.M."/>
            <person name="Lechner B.E."/>
            <person name="Liimatainen K."/>
            <person name="Lipzen A."/>
            <person name="Lukacs Z."/>
            <person name="Mihaltcheva S."/>
            <person name="Morgado L.N."/>
            <person name="Niskanen T."/>
            <person name="Noordeloos M.E."/>
            <person name="Ohm R.A."/>
            <person name="Ortiz-Santana B."/>
            <person name="Ovrebo C."/>
            <person name="Racz N."/>
            <person name="Riley R."/>
            <person name="Savchenko A."/>
            <person name="Shiryaev A."/>
            <person name="Soop K."/>
            <person name="Spirin V."/>
            <person name="Szebenyi C."/>
            <person name="Tomsovsky M."/>
            <person name="Tulloss R.E."/>
            <person name="Uehling J."/>
            <person name="Grigoriev I.V."/>
            <person name="Vagvolgyi C."/>
            <person name="Papp T."/>
            <person name="Martin F.M."/>
            <person name="Miettinen O."/>
            <person name="Hibbett D.S."/>
            <person name="Nagy L.G."/>
        </authorList>
    </citation>
    <scope>NUCLEOTIDE SEQUENCE [LARGE SCALE GENOMIC DNA]</scope>
    <source>
        <strain evidence="2 3">CBS 166.37</strain>
    </source>
</reference>
<accession>A0A5C3M9T5</accession>
<feature type="region of interest" description="Disordered" evidence="1">
    <location>
        <begin position="1"/>
        <end position="70"/>
    </location>
</feature>
<evidence type="ECO:0000313" key="2">
    <source>
        <dbReference type="EMBL" id="TFK42224.1"/>
    </source>
</evidence>
<feature type="region of interest" description="Disordered" evidence="1">
    <location>
        <begin position="126"/>
        <end position="162"/>
    </location>
</feature>
<keyword evidence="3" id="KW-1185">Reference proteome</keyword>
<name>A0A5C3M9T5_9AGAR</name>
<dbReference type="EMBL" id="ML213593">
    <property type="protein sequence ID" value="TFK42224.1"/>
    <property type="molecule type" value="Genomic_DNA"/>
</dbReference>
<gene>
    <name evidence="2" type="ORF">BDQ12DRAFT_663460</name>
</gene>
<evidence type="ECO:0000256" key="1">
    <source>
        <dbReference type="SAM" id="MobiDB-lite"/>
    </source>
</evidence>
<dbReference type="AlphaFoldDB" id="A0A5C3M9T5"/>
<proteinExistence type="predicted"/>
<evidence type="ECO:0000313" key="3">
    <source>
        <dbReference type="Proteomes" id="UP000308652"/>
    </source>
</evidence>
<feature type="compositionally biased region" description="Basic and acidic residues" evidence="1">
    <location>
        <begin position="133"/>
        <end position="162"/>
    </location>
</feature>